<accession>A0ABR0ITK6</accession>
<comment type="caution">
    <text evidence="1">The sequence shown here is derived from an EMBL/GenBank/DDBJ whole genome shotgun (WGS) entry which is preliminary data.</text>
</comment>
<reference evidence="1 2" key="1">
    <citation type="submission" date="2023-08" db="EMBL/GenBank/DDBJ databases">
        <title>Black Yeasts Isolated from many extreme environments.</title>
        <authorList>
            <person name="Coleine C."/>
            <person name="Stajich J.E."/>
            <person name="Selbmann L."/>
        </authorList>
    </citation>
    <scope>NUCLEOTIDE SEQUENCE [LARGE SCALE GENOMIC DNA]</scope>
    <source>
        <strain evidence="1 2">CCFEE 536</strain>
    </source>
</reference>
<proteinExistence type="predicted"/>
<dbReference type="Proteomes" id="UP001357485">
    <property type="component" value="Unassembled WGS sequence"/>
</dbReference>
<sequence>VPTTISNASSTSQMSNYFETAYNNTMAARDYICGPRSPGAYDRITGLALHDHAVQEYWDDPPMFGENNGARGAARAAAAA</sequence>
<protein>
    <recommendedName>
        <fullName evidence="3">SCP domain-containing protein</fullName>
    </recommendedName>
</protein>
<evidence type="ECO:0000313" key="2">
    <source>
        <dbReference type="Proteomes" id="UP001357485"/>
    </source>
</evidence>
<organism evidence="1 2">
    <name type="scientific">Cryomyces antarcticus</name>
    <dbReference type="NCBI Taxonomy" id="329879"/>
    <lineage>
        <taxon>Eukaryota</taxon>
        <taxon>Fungi</taxon>
        <taxon>Dikarya</taxon>
        <taxon>Ascomycota</taxon>
        <taxon>Pezizomycotina</taxon>
        <taxon>Dothideomycetes</taxon>
        <taxon>Dothideomycetes incertae sedis</taxon>
        <taxon>Cryomyces</taxon>
    </lineage>
</organism>
<gene>
    <name evidence="1" type="ORF">LTR16_012585</name>
</gene>
<dbReference type="EMBL" id="JAVRRA010029349">
    <property type="protein sequence ID" value="KAK5020455.1"/>
    <property type="molecule type" value="Genomic_DNA"/>
</dbReference>
<feature type="non-terminal residue" evidence="1">
    <location>
        <position position="1"/>
    </location>
</feature>
<evidence type="ECO:0008006" key="3">
    <source>
        <dbReference type="Google" id="ProtNLM"/>
    </source>
</evidence>
<evidence type="ECO:0000313" key="1">
    <source>
        <dbReference type="EMBL" id="KAK5020455.1"/>
    </source>
</evidence>
<keyword evidence="2" id="KW-1185">Reference proteome</keyword>
<name>A0ABR0ITK6_9PEZI</name>